<reference evidence="1 2" key="1">
    <citation type="submission" date="2019-01" db="EMBL/GenBank/DDBJ databases">
        <authorList>
            <person name="Chen W.-M."/>
        </authorList>
    </citation>
    <scope>NUCLEOTIDE SEQUENCE [LARGE SCALE GENOMIC DNA]</scope>
    <source>
        <strain evidence="1 2">CCP-7</strain>
    </source>
</reference>
<keyword evidence="2" id="KW-1185">Reference proteome</keyword>
<organism evidence="1 2">
    <name type="scientific">Sphingomonas crocodyli</name>
    <dbReference type="NCBI Taxonomy" id="1979270"/>
    <lineage>
        <taxon>Bacteria</taxon>
        <taxon>Pseudomonadati</taxon>
        <taxon>Pseudomonadota</taxon>
        <taxon>Alphaproteobacteria</taxon>
        <taxon>Sphingomonadales</taxon>
        <taxon>Sphingomonadaceae</taxon>
        <taxon>Sphingomonas</taxon>
    </lineage>
</organism>
<evidence type="ECO:0000313" key="1">
    <source>
        <dbReference type="EMBL" id="RVT94047.1"/>
    </source>
</evidence>
<dbReference type="OrthoDB" id="7376075at2"/>
<evidence type="ECO:0008006" key="3">
    <source>
        <dbReference type="Google" id="ProtNLM"/>
    </source>
</evidence>
<protein>
    <recommendedName>
        <fullName evidence="3">Transcriptional regulator</fullName>
    </recommendedName>
</protein>
<accession>A0A437M8Y0</accession>
<evidence type="ECO:0000313" key="2">
    <source>
        <dbReference type="Proteomes" id="UP000282971"/>
    </source>
</evidence>
<dbReference type="AlphaFoldDB" id="A0A437M8Y0"/>
<dbReference type="RefSeq" id="WP_127743219.1">
    <property type="nucleotide sequence ID" value="NZ_SACN01000001.1"/>
</dbReference>
<proteinExistence type="predicted"/>
<dbReference type="EMBL" id="SACN01000001">
    <property type="protein sequence ID" value="RVT94047.1"/>
    <property type="molecule type" value="Genomic_DNA"/>
</dbReference>
<name>A0A437M8Y0_9SPHN</name>
<dbReference type="Proteomes" id="UP000282971">
    <property type="component" value="Unassembled WGS sequence"/>
</dbReference>
<comment type="caution">
    <text evidence="1">The sequence shown here is derived from an EMBL/GenBank/DDBJ whole genome shotgun (WGS) entry which is preliminary data.</text>
</comment>
<gene>
    <name evidence="1" type="ORF">EOD43_09375</name>
</gene>
<sequence length="62" mass="7071">MHLLTTIDRYLKASGVPPTRFGRDAVRDPRLVHDLRRGRQPGARMSARVLAYIADRQSEVAR</sequence>